<feature type="domain" description="Peptidase M4" evidence="1">
    <location>
        <begin position="238"/>
        <end position="318"/>
    </location>
</feature>
<dbReference type="Gene3D" id="3.10.170.10">
    <property type="match status" value="1"/>
</dbReference>
<dbReference type="SUPFAM" id="SSF55486">
    <property type="entry name" value="Metalloproteases ('zincins'), catalytic domain"/>
    <property type="match status" value="1"/>
</dbReference>
<gene>
    <name evidence="2" type="ORF">C4B68_37850</name>
</gene>
<keyword evidence="3" id="KW-1185">Reference proteome</keyword>
<dbReference type="EMBL" id="CP026652">
    <property type="protein sequence ID" value="AVH60585.1"/>
    <property type="molecule type" value="Genomic_DNA"/>
</dbReference>
<dbReference type="PANTHER" id="PTHR43579:SF1">
    <property type="entry name" value="NEUTRAL METALLOPROTEINASE"/>
    <property type="match status" value="1"/>
</dbReference>
<protein>
    <recommendedName>
        <fullName evidence="1">Peptidase M4 domain-containing protein</fullName>
    </recommendedName>
</protein>
<evidence type="ECO:0000313" key="3">
    <source>
        <dbReference type="Proteomes" id="UP000238413"/>
    </source>
</evidence>
<evidence type="ECO:0000259" key="1">
    <source>
        <dbReference type="Pfam" id="PF01447"/>
    </source>
</evidence>
<name>A0ABM6T0M7_9ACTN</name>
<organism evidence="2 3">
    <name type="scientific">Streptomyces dengpaensis</name>
    <dbReference type="NCBI Taxonomy" id="2049881"/>
    <lineage>
        <taxon>Bacteria</taxon>
        <taxon>Bacillati</taxon>
        <taxon>Actinomycetota</taxon>
        <taxon>Actinomycetes</taxon>
        <taxon>Kitasatosporales</taxon>
        <taxon>Streptomycetaceae</taxon>
        <taxon>Streptomyces</taxon>
    </lineage>
</organism>
<dbReference type="Pfam" id="PF01447">
    <property type="entry name" value="Peptidase_M4"/>
    <property type="match status" value="1"/>
</dbReference>
<dbReference type="InterPro" id="IPR052759">
    <property type="entry name" value="Metalloprotease_M4"/>
</dbReference>
<dbReference type="Proteomes" id="UP000238413">
    <property type="component" value="Chromosome"/>
</dbReference>
<reference evidence="2 3" key="1">
    <citation type="submission" date="2018-02" db="EMBL/GenBank/DDBJ databases">
        <title>Complete genome sequence of Streptomyces dengpaensis, the producer of angucyclines.</title>
        <authorList>
            <person name="Yumei L."/>
        </authorList>
    </citation>
    <scope>NUCLEOTIDE SEQUENCE [LARGE SCALE GENOMIC DNA]</scope>
    <source>
        <strain evidence="2 3">XZHG99</strain>
    </source>
</reference>
<evidence type="ECO:0000313" key="2">
    <source>
        <dbReference type="EMBL" id="AVH60585.1"/>
    </source>
</evidence>
<proteinExistence type="predicted"/>
<accession>A0ABM6T0M7</accession>
<dbReference type="InterPro" id="IPR013856">
    <property type="entry name" value="Peptidase_M4_domain"/>
</dbReference>
<sequence length="339" mass="36484">MDSTLVAAIISALGAALATAGGAVLRARNSTRTAARLIYAELTRNSAAVMYFRQTSHWVAPTLSRAAWDEHGAVIARRRSSASFEAVHRGYEALEIVPVLADGSLDEEVRDRLLRDAVKWLVQAITELGKVAQISPARIRETTERLDGPSAATAAQLPAPPFRSTGAIPLPLLERLTVVGAAVWQAGQVSGPAAPAGRTEPVIVAEAPDAEHIVYDAGHQESLDRLVLARWTGQPTTGDPAVDEAYEGLVAVTAFGRDVLGRDPLADRPLVAFAHYGTHFNNAFWNGEELILGDGDGEIFGRFSRCLDVIAGEVWHGVEEMLHYLRLGGRTRRVAHLAR</sequence>
<dbReference type="PANTHER" id="PTHR43579">
    <property type="match status" value="1"/>
</dbReference>
<dbReference type="RefSeq" id="WP_099505682.1">
    <property type="nucleotide sequence ID" value="NZ_CP026652.1"/>
</dbReference>